<sequence>MSKYLVACLASVLLFLSGGSLLQRRAYIEREVLSLIHDAMENQVSISEEVRSKEAIEGKLENISLVISSRSSSKQM</sequence>
<gene>
    <name evidence="1" type="ORF">KEH51_14085</name>
</gene>
<protein>
    <submittedName>
        <fullName evidence="1">Uncharacterized protein</fullName>
    </submittedName>
</protein>
<name>A0A941J5H3_9BACI</name>
<evidence type="ECO:0000313" key="1">
    <source>
        <dbReference type="EMBL" id="MBR8645002.1"/>
    </source>
</evidence>
<evidence type="ECO:0000313" key="2">
    <source>
        <dbReference type="Proteomes" id="UP000680045"/>
    </source>
</evidence>
<reference evidence="1" key="1">
    <citation type="submission" date="2021-04" db="EMBL/GenBank/DDBJ databases">
        <title>Whole genome sequencing of Enterococci isolates from hospitalized patients.</title>
        <authorList>
            <person name="Ogoti B.M."/>
            <person name="Onyambu F.G."/>
        </authorList>
    </citation>
    <scope>NUCLEOTIDE SEQUENCE</scope>
    <source>
        <strain evidence="1">242</strain>
    </source>
</reference>
<comment type="caution">
    <text evidence="1">The sequence shown here is derived from an EMBL/GenBank/DDBJ whole genome shotgun (WGS) entry which is preliminary data.</text>
</comment>
<organism evidence="1 2">
    <name type="scientific">Peribacillus frigoritolerans</name>
    <dbReference type="NCBI Taxonomy" id="450367"/>
    <lineage>
        <taxon>Bacteria</taxon>
        <taxon>Bacillati</taxon>
        <taxon>Bacillota</taxon>
        <taxon>Bacilli</taxon>
        <taxon>Bacillales</taxon>
        <taxon>Bacillaceae</taxon>
        <taxon>Peribacillus</taxon>
    </lineage>
</organism>
<dbReference type="AlphaFoldDB" id="A0A941J5H3"/>
<accession>A0A941J5H3</accession>
<proteinExistence type="predicted"/>
<dbReference type="EMBL" id="JAGTPW010000022">
    <property type="protein sequence ID" value="MBR8645002.1"/>
    <property type="molecule type" value="Genomic_DNA"/>
</dbReference>
<dbReference type="Proteomes" id="UP000680045">
    <property type="component" value="Unassembled WGS sequence"/>
</dbReference>